<keyword evidence="3" id="KW-1185">Reference proteome</keyword>
<evidence type="ECO:0000313" key="2">
    <source>
        <dbReference type="EMBL" id="EWM53112.1"/>
    </source>
</evidence>
<organism evidence="2 3">
    <name type="scientific">Ruminococcus flavefaciens 007c</name>
    <dbReference type="NCBI Taxonomy" id="1341157"/>
    <lineage>
        <taxon>Bacteria</taxon>
        <taxon>Bacillati</taxon>
        <taxon>Bacillota</taxon>
        <taxon>Clostridia</taxon>
        <taxon>Eubacteriales</taxon>
        <taxon>Oscillospiraceae</taxon>
        <taxon>Ruminococcus</taxon>
    </lineage>
</organism>
<protein>
    <recommendedName>
        <fullName evidence="4">DUF3789 domain-containing protein</fullName>
    </recommendedName>
</protein>
<accession>W7UXL2</accession>
<evidence type="ECO:0008006" key="4">
    <source>
        <dbReference type="Google" id="ProtNLM"/>
    </source>
</evidence>
<proteinExistence type="predicted"/>
<dbReference type="RefSeq" id="WP_019679743.1">
    <property type="nucleotide sequence ID" value="NZ_ATAX01000028.1"/>
</dbReference>
<keyword evidence="1" id="KW-0812">Transmembrane</keyword>
<name>W7UXL2_RUMFL</name>
<gene>
    <name evidence="2" type="ORF">RF007C_15990</name>
</gene>
<reference evidence="2 3" key="1">
    <citation type="journal article" date="2014" name="PLoS ONE">
        <title>Rumen cellulosomics: divergent fiber-degrading strategies revealed by comparative genome-wide analysis of six ruminococcal strains.</title>
        <authorList>
            <person name="Dassa B."/>
            <person name="Borovok I."/>
            <person name="Ruimy-Israeli V."/>
            <person name="Lamed R."/>
            <person name="Flint H.J."/>
            <person name="Duncan S.H."/>
            <person name="Henrissat B."/>
            <person name="Coutinho P."/>
            <person name="Morrison M."/>
            <person name="Mosoni P."/>
            <person name="Yeoman C.J."/>
            <person name="White B.A."/>
            <person name="Bayer E.A."/>
        </authorList>
    </citation>
    <scope>NUCLEOTIDE SEQUENCE [LARGE SCALE GENOMIC DNA]</scope>
    <source>
        <strain evidence="2 3">007c</strain>
    </source>
</reference>
<comment type="caution">
    <text evidence="2">The sequence shown here is derived from an EMBL/GenBank/DDBJ whole genome shotgun (WGS) entry which is preliminary data.</text>
</comment>
<dbReference type="EMBL" id="ATAX01000028">
    <property type="protein sequence ID" value="EWM53112.1"/>
    <property type="molecule type" value="Genomic_DNA"/>
</dbReference>
<sequence length="35" mass="3717">MLGFVLGSMFGGTVGVFAICLCTAAKWGDEHIDRN</sequence>
<dbReference type="Pfam" id="PF12664">
    <property type="entry name" value="DUF3789"/>
    <property type="match status" value="1"/>
</dbReference>
<evidence type="ECO:0000313" key="3">
    <source>
        <dbReference type="Proteomes" id="UP000019365"/>
    </source>
</evidence>
<dbReference type="AlphaFoldDB" id="W7UXL2"/>
<dbReference type="Proteomes" id="UP000019365">
    <property type="component" value="Unassembled WGS sequence"/>
</dbReference>
<keyword evidence="1" id="KW-1133">Transmembrane helix</keyword>
<dbReference type="OrthoDB" id="1768943at2"/>
<dbReference type="InterPro" id="IPR024522">
    <property type="entry name" value="DUF3789"/>
</dbReference>
<feature type="transmembrane region" description="Helical" evidence="1">
    <location>
        <begin position="6"/>
        <end position="25"/>
    </location>
</feature>
<evidence type="ECO:0000256" key="1">
    <source>
        <dbReference type="SAM" id="Phobius"/>
    </source>
</evidence>
<keyword evidence="1" id="KW-0472">Membrane</keyword>